<evidence type="ECO:0000313" key="1">
    <source>
        <dbReference type="EMBL" id="MBX68686.1"/>
    </source>
</evidence>
<name>A0A2P2QNT7_RHIMU</name>
<accession>A0A2P2QNT7</accession>
<dbReference type="AlphaFoldDB" id="A0A2P2QNT7"/>
<dbReference type="EMBL" id="GGEC01088202">
    <property type="protein sequence ID" value="MBX68686.1"/>
    <property type="molecule type" value="Transcribed_RNA"/>
</dbReference>
<proteinExistence type="predicted"/>
<sequence>MFRSYSFPRQSPLSPPLGALPPFRFLSWPPPSSDLCLSPTERRWLLVISAVGLRFPLASRCLWWLLLFRDLWG</sequence>
<reference evidence="1" key="1">
    <citation type="submission" date="2018-02" db="EMBL/GenBank/DDBJ databases">
        <title>Rhizophora mucronata_Transcriptome.</title>
        <authorList>
            <person name="Meera S.P."/>
            <person name="Sreeshan A."/>
            <person name="Augustine A."/>
        </authorList>
    </citation>
    <scope>NUCLEOTIDE SEQUENCE</scope>
    <source>
        <tissue evidence="1">Leaf</tissue>
    </source>
</reference>
<organism evidence="1">
    <name type="scientific">Rhizophora mucronata</name>
    <name type="common">Asiatic mangrove</name>
    <dbReference type="NCBI Taxonomy" id="61149"/>
    <lineage>
        <taxon>Eukaryota</taxon>
        <taxon>Viridiplantae</taxon>
        <taxon>Streptophyta</taxon>
        <taxon>Embryophyta</taxon>
        <taxon>Tracheophyta</taxon>
        <taxon>Spermatophyta</taxon>
        <taxon>Magnoliopsida</taxon>
        <taxon>eudicotyledons</taxon>
        <taxon>Gunneridae</taxon>
        <taxon>Pentapetalae</taxon>
        <taxon>rosids</taxon>
        <taxon>fabids</taxon>
        <taxon>Malpighiales</taxon>
        <taxon>Rhizophoraceae</taxon>
        <taxon>Rhizophora</taxon>
    </lineage>
</organism>
<protein>
    <submittedName>
        <fullName evidence="1">Uncharacterized protein LOC105350268</fullName>
    </submittedName>
</protein>